<sequence>MLDDPRYTLSQVADAAGVQVGTLRSWLQRKHWRLDMAVGDSPAEVAGKAHLITLRRALHIGAAVELVRNDVEPARAFRAARSFVDVFEDIPSGIISDGGVRGHDGLYPNGWTLLVAYPDDDFGVVMWVSDTQPLGKTPLANLFFPQAPIGRQVSGTFVWLNQVDRRIRSRLVEAH</sequence>
<reference evidence="1" key="2">
    <citation type="submission" date="2021-08" db="EMBL/GenBank/DDBJ databases">
        <authorList>
            <person name="Tani A."/>
            <person name="Ola A."/>
            <person name="Ogura Y."/>
            <person name="Katsura K."/>
            <person name="Hayashi T."/>
        </authorList>
    </citation>
    <scope>NUCLEOTIDE SEQUENCE</scope>
    <source>
        <strain evidence="1">NBRC 15686</strain>
    </source>
</reference>
<protein>
    <submittedName>
        <fullName evidence="1">Uncharacterized protein</fullName>
    </submittedName>
</protein>
<accession>A0ABQ4UHT4</accession>
<comment type="caution">
    <text evidence="1">The sequence shown here is derived from an EMBL/GenBank/DDBJ whole genome shotgun (WGS) entry which is preliminary data.</text>
</comment>
<reference evidence="1" key="1">
    <citation type="journal article" date="2021" name="Front. Microbiol.">
        <title>Comprehensive Comparative Genomics and Phenotyping of Methylobacterium Species.</title>
        <authorList>
            <person name="Alessa O."/>
            <person name="Ogura Y."/>
            <person name="Fujitani Y."/>
            <person name="Takami H."/>
            <person name="Hayashi T."/>
            <person name="Sahin N."/>
            <person name="Tani A."/>
        </authorList>
    </citation>
    <scope>NUCLEOTIDE SEQUENCE</scope>
    <source>
        <strain evidence="1">NBRC 15686</strain>
    </source>
</reference>
<gene>
    <name evidence="1" type="ORF">LNAOJCKE_4026</name>
</gene>
<proteinExistence type="predicted"/>
<evidence type="ECO:0000313" key="1">
    <source>
        <dbReference type="EMBL" id="GJE66804.1"/>
    </source>
</evidence>
<dbReference type="Proteomes" id="UP001055039">
    <property type="component" value="Unassembled WGS sequence"/>
</dbReference>
<dbReference type="EMBL" id="BPRC01000018">
    <property type="protein sequence ID" value="GJE66804.1"/>
    <property type="molecule type" value="Genomic_DNA"/>
</dbReference>
<keyword evidence="2" id="KW-1185">Reference proteome</keyword>
<name>A0ABQ4UHT4_9HYPH</name>
<evidence type="ECO:0000313" key="2">
    <source>
        <dbReference type="Proteomes" id="UP001055039"/>
    </source>
</evidence>
<dbReference type="RefSeq" id="WP_238226725.1">
    <property type="nucleotide sequence ID" value="NZ_BAAADH010000046.1"/>
</dbReference>
<organism evidence="1 2">
    <name type="scientific">Methylorubrum aminovorans</name>
    <dbReference type="NCBI Taxonomy" id="269069"/>
    <lineage>
        <taxon>Bacteria</taxon>
        <taxon>Pseudomonadati</taxon>
        <taxon>Pseudomonadota</taxon>
        <taxon>Alphaproteobacteria</taxon>
        <taxon>Hyphomicrobiales</taxon>
        <taxon>Methylobacteriaceae</taxon>
        <taxon>Methylorubrum</taxon>
    </lineage>
</organism>